<evidence type="ECO:0000256" key="7">
    <source>
        <dbReference type="ARBA" id="ARBA00022759"/>
    </source>
</evidence>
<dbReference type="InterPro" id="IPR039537">
    <property type="entry name" value="Retrotran_Ty1/copia-like"/>
</dbReference>
<dbReference type="GO" id="GO:0004519">
    <property type="term" value="F:endonuclease activity"/>
    <property type="evidence" value="ECO:0007669"/>
    <property type="project" value="UniProtKB-KW"/>
</dbReference>
<keyword evidence="13" id="KW-0548">Nucleotidyltransferase</keyword>
<dbReference type="SUPFAM" id="SSF57756">
    <property type="entry name" value="Retrovirus zinc finger-like domains"/>
    <property type="match status" value="1"/>
</dbReference>
<evidence type="ECO:0000259" key="17">
    <source>
        <dbReference type="PROSITE" id="PS50158"/>
    </source>
</evidence>
<dbReference type="GO" id="GO:0008270">
    <property type="term" value="F:zinc ion binding"/>
    <property type="evidence" value="ECO:0007669"/>
    <property type="project" value="UniProtKB-KW"/>
</dbReference>
<keyword evidence="14" id="KW-0917">Virion maturation</keyword>
<keyword evidence="8" id="KW-0378">Hydrolase</keyword>
<dbReference type="Pfam" id="PF25597">
    <property type="entry name" value="SH3_retrovirus"/>
    <property type="match status" value="1"/>
</dbReference>
<feature type="domain" description="CCHC-type" evidence="17">
    <location>
        <begin position="24"/>
        <end position="40"/>
    </location>
</feature>
<dbReference type="GO" id="GO:0006508">
    <property type="term" value="P:proteolysis"/>
    <property type="evidence" value="ECO:0007669"/>
    <property type="project" value="UniProtKB-KW"/>
</dbReference>
<dbReference type="InterPro" id="IPR001878">
    <property type="entry name" value="Znf_CCHC"/>
</dbReference>
<dbReference type="Proteomes" id="UP001146120">
    <property type="component" value="Unassembled WGS sequence"/>
</dbReference>
<dbReference type="GO" id="GO:0003676">
    <property type="term" value="F:nucleic acid binding"/>
    <property type="evidence" value="ECO:0007669"/>
    <property type="project" value="InterPro"/>
</dbReference>
<keyword evidence="15" id="KW-0233">DNA recombination</keyword>
<reference evidence="18" key="1">
    <citation type="submission" date="2022-11" db="EMBL/GenBank/DDBJ databases">
        <authorList>
            <person name="Morgan W.R."/>
            <person name="Tartar A."/>
        </authorList>
    </citation>
    <scope>NUCLEOTIDE SEQUENCE</scope>
    <source>
        <strain evidence="18">ARSEF 373</strain>
    </source>
</reference>
<dbReference type="GO" id="GO:0005524">
    <property type="term" value="F:ATP binding"/>
    <property type="evidence" value="ECO:0007669"/>
    <property type="project" value="UniProtKB-KW"/>
</dbReference>
<evidence type="ECO:0000313" key="19">
    <source>
        <dbReference type="Proteomes" id="UP001146120"/>
    </source>
</evidence>
<dbReference type="PANTHER" id="PTHR42648:SF11">
    <property type="entry name" value="TRANSPOSON TY4-P GAG-POL POLYPROTEIN"/>
    <property type="match status" value="1"/>
</dbReference>
<evidence type="ECO:0000256" key="1">
    <source>
        <dbReference type="ARBA" id="ARBA00002180"/>
    </source>
</evidence>
<evidence type="ECO:0000256" key="6">
    <source>
        <dbReference type="ARBA" id="ARBA00022741"/>
    </source>
</evidence>
<keyword evidence="5" id="KW-0479">Metal-binding</keyword>
<keyword evidence="6" id="KW-0547">Nucleotide-binding</keyword>
<keyword evidence="2" id="KW-1188">Viral release from host cell</keyword>
<reference evidence="18" key="2">
    <citation type="journal article" date="2023" name="Microbiol Resour">
        <title>Decontamination and Annotation of the Draft Genome Sequence of the Oomycete Lagenidium giganteum ARSEF 373.</title>
        <authorList>
            <person name="Morgan W.R."/>
            <person name="Tartar A."/>
        </authorList>
    </citation>
    <scope>NUCLEOTIDE SEQUENCE</scope>
    <source>
        <strain evidence="18">ARSEF 373</strain>
    </source>
</reference>
<protein>
    <recommendedName>
        <fullName evidence="17">CCHC-type domain-containing protein</fullName>
    </recommendedName>
</protein>
<dbReference type="PROSITE" id="PS50158">
    <property type="entry name" value="ZF_CCHC"/>
    <property type="match status" value="1"/>
</dbReference>
<evidence type="ECO:0000256" key="5">
    <source>
        <dbReference type="ARBA" id="ARBA00022723"/>
    </source>
</evidence>
<evidence type="ECO:0000256" key="11">
    <source>
        <dbReference type="ARBA" id="ARBA00022908"/>
    </source>
</evidence>
<evidence type="ECO:0000256" key="3">
    <source>
        <dbReference type="ARBA" id="ARBA00022670"/>
    </source>
</evidence>
<evidence type="ECO:0000256" key="14">
    <source>
        <dbReference type="ARBA" id="ARBA00023113"/>
    </source>
</evidence>
<dbReference type="GO" id="GO:0003964">
    <property type="term" value="F:RNA-directed DNA polymerase activity"/>
    <property type="evidence" value="ECO:0007669"/>
    <property type="project" value="UniProtKB-KW"/>
</dbReference>
<dbReference type="EMBL" id="DAKRPA010000157">
    <property type="protein sequence ID" value="DAZ96750.1"/>
    <property type="molecule type" value="Genomic_DNA"/>
</dbReference>
<keyword evidence="12" id="KW-0695">RNA-directed DNA polymerase</keyword>
<comment type="caution">
    <text evidence="18">The sequence shown here is derived from an EMBL/GenBank/DDBJ whole genome shotgun (WGS) entry which is preliminary data.</text>
</comment>
<dbReference type="Gene3D" id="4.10.60.10">
    <property type="entry name" value="Zinc finger, CCHC-type"/>
    <property type="match status" value="1"/>
</dbReference>
<evidence type="ECO:0000256" key="2">
    <source>
        <dbReference type="ARBA" id="ARBA00022612"/>
    </source>
</evidence>
<keyword evidence="13" id="KW-0808">Transferase</keyword>
<proteinExistence type="predicted"/>
<dbReference type="SMART" id="SM00343">
    <property type="entry name" value="ZnF_C2HC"/>
    <property type="match status" value="1"/>
</dbReference>
<dbReference type="Pfam" id="PF00098">
    <property type="entry name" value="zf-CCHC"/>
    <property type="match status" value="1"/>
</dbReference>
<keyword evidence="3" id="KW-0645">Protease</keyword>
<evidence type="ECO:0000256" key="16">
    <source>
        <dbReference type="PROSITE-ProRule" id="PRU00047"/>
    </source>
</evidence>
<evidence type="ECO:0000256" key="10">
    <source>
        <dbReference type="ARBA" id="ARBA00022842"/>
    </source>
</evidence>
<dbReference type="Gene3D" id="3.30.420.10">
    <property type="entry name" value="Ribonuclease H-like superfamily/Ribonuclease H"/>
    <property type="match status" value="1"/>
</dbReference>
<evidence type="ECO:0000256" key="4">
    <source>
        <dbReference type="ARBA" id="ARBA00022722"/>
    </source>
</evidence>
<dbReference type="InterPro" id="IPR054722">
    <property type="entry name" value="PolX-like_BBD"/>
</dbReference>
<keyword evidence="16" id="KW-0863">Zinc-finger</keyword>
<dbReference type="PANTHER" id="PTHR42648">
    <property type="entry name" value="TRANSPOSASE, PUTATIVE-RELATED"/>
    <property type="match status" value="1"/>
</dbReference>
<dbReference type="GO" id="GO:0008233">
    <property type="term" value="F:peptidase activity"/>
    <property type="evidence" value="ECO:0007669"/>
    <property type="project" value="UniProtKB-KW"/>
</dbReference>
<dbReference type="InterPro" id="IPR057670">
    <property type="entry name" value="SH3_retrovirus"/>
</dbReference>
<keyword evidence="4" id="KW-0540">Nuclease</keyword>
<evidence type="ECO:0000256" key="9">
    <source>
        <dbReference type="ARBA" id="ARBA00022840"/>
    </source>
</evidence>
<dbReference type="GO" id="GO:0006310">
    <property type="term" value="P:DNA recombination"/>
    <property type="evidence" value="ECO:0007669"/>
    <property type="project" value="UniProtKB-KW"/>
</dbReference>
<keyword evidence="19" id="KW-1185">Reference proteome</keyword>
<evidence type="ECO:0000256" key="13">
    <source>
        <dbReference type="ARBA" id="ARBA00022932"/>
    </source>
</evidence>
<keyword evidence="7" id="KW-0255">Endonuclease</keyword>
<dbReference type="AlphaFoldDB" id="A0AAV2YRL3"/>
<name>A0AAV2YRL3_9STRA</name>
<accession>A0AAV2YRL3</accession>
<dbReference type="Pfam" id="PF22936">
    <property type="entry name" value="Pol_BBD"/>
    <property type="match status" value="1"/>
</dbReference>
<evidence type="ECO:0000256" key="8">
    <source>
        <dbReference type="ARBA" id="ARBA00022801"/>
    </source>
</evidence>
<keyword evidence="11" id="KW-0229">DNA integration</keyword>
<keyword evidence="9" id="KW-0067">ATP-binding</keyword>
<dbReference type="InterPro" id="IPR036397">
    <property type="entry name" value="RNaseH_sf"/>
</dbReference>
<evidence type="ECO:0000256" key="15">
    <source>
        <dbReference type="ARBA" id="ARBA00023172"/>
    </source>
</evidence>
<keyword evidence="13" id="KW-0239">DNA-directed DNA polymerase</keyword>
<keyword evidence="16" id="KW-0862">Zinc</keyword>
<gene>
    <name evidence="18" type="ORF">N0F65_012327</name>
</gene>
<sequence>MEIALHASTAKNRNGGQKYKFRGKCFNCGRVGHRQAECRSPKNERSDHDDDTVAFAVTNAKCQSWLLDSGASSHMTHCDADLINARQLTKPIHVYVADGRRLSAIVMGDVIGKDGIIITEVLLIPGLDKRLLSIPKLTEKGLDVEFQTDSCTIKKSGRVVITVPRIGGIYQWKTTTEVAMARAMLYHNMVDRRWWAEAVHTAVHVLNRLSSTATSQSPFEWIYGTPSSLDHLRAFGSKGYAHVDKAKRTKLDAKAFQCLFLGYSDTQ</sequence>
<keyword evidence="10" id="KW-0460">Magnesium</keyword>
<comment type="function">
    <text evidence="1">The aspartyl protease (PR) mediates the proteolytic cleavages of the Gag and Gag-Pol polyproteins after assembly of the VLP.</text>
</comment>
<dbReference type="GO" id="GO:0015074">
    <property type="term" value="P:DNA integration"/>
    <property type="evidence" value="ECO:0007669"/>
    <property type="project" value="UniProtKB-KW"/>
</dbReference>
<dbReference type="GO" id="GO:0003887">
    <property type="term" value="F:DNA-directed DNA polymerase activity"/>
    <property type="evidence" value="ECO:0007669"/>
    <property type="project" value="UniProtKB-KW"/>
</dbReference>
<evidence type="ECO:0000256" key="12">
    <source>
        <dbReference type="ARBA" id="ARBA00022918"/>
    </source>
</evidence>
<dbReference type="InterPro" id="IPR036875">
    <property type="entry name" value="Znf_CCHC_sf"/>
</dbReference>
<organism evidence="18 19">
    <name type="scientific">Lagenidium giganteum</name>
    <dbReference type="NCBI Taxonomy" id="4803"/>
    <lineage>
        <taxon>Eukaryota</taxon>
        <taxon>Sar</taxon>
        <taxon>Stramenopiles</taxon>
        <taxon>Oomycota</taxon>
        <taxon>Peronosporomycetes</taxon>
        <taxon>Pythiales</taxon>
        <taxon>Pythiaceae</taxon>
    </lineage>
</organism>
<evidence type="ECO:0000313" key="18">
    <source>
        <dbReference type="EMBL" id="DAZ96750.1"/>
    </source>
</evidence>